<proteinExistence type="predicted"/>
<reference evidence="1" key="1">
    <citation type="submission" date="2023-08" db="EMBL/GenBank/DDBJ databases">
        <title>Black Yeasts Isolated from many extreme environments.</title>
        <authorList>
            <person name="Coleine C."/>
            <person name="Stajich J.E."/>
            <person name="Selbmann L."/>
        </authorList>
    </citation>
    <scope>NUCLEOTIDE SEQUENCE</scope>
    <source>
        <strain evidence="1">CCFEE 5401</strain>
    </source>
</reference>
<evidence type="ECO:0000313" key="2">
    <source>
        <dbReference type="Proteomes" id="UP001310890"/>
    </source>
</evidence>
<gene>
    <name evidence="1" type="ORF">LTR62_001166</name>
</gene>
<dbReference type="AlphaFoldDB" id="A0AAN7THE9"/>
<dbReference type="Proteomes" id="UP001310890">
    <property type="component" value="Unassembled WGS sequence"/>
</dbReference>
<accession>A0AAN7THE9</accession>
<organism evidence="1 2">
    <name type="scientific">Meristemomyces frigidus</name>
    <dbReference type="NCBI Taxonomy" id="1508187"/>
    <lineage>
        <taxon>Eukaryota</taxon>
        <taxon>Fungi</taxon>
        <taxon>Dikarya</taxon>
        <taxon>Ascomycota</taxon>
        <taxon>Pezizomycotina</taxon>
        <taxon>Dothideomycetes</taxon>
        <taxon>Dothideomycetidae</taxon>
        <taxon>Mycosphaerellales</taxon>
        <taxon>Teratosphaeriaceae</taxon>
        <taxon>Meristemomyces</taxon>
    </lineage>
</organism>
<dbReference type="EMBL" id="JAVRRL010000012">
    <property type="protein sequence ID" value="KAK5115507.1"/>
    <property type="molecule type" value="Genomic_DNA"/>
</dbReference>
<protein>
    <submittedName>
        <fullName evidence="1">Uncharacterized protein</fullName>
    </submittedName>
</protein>
<name>A0AAN7THE9_9PEZI</name>
<sequence length="312" mass="35322">MAGIMDLAVETRLQIFEYLLHFNKALVRVEKGKRSKGDRLFRELGQSRKLYRKSHATAVLFVGKQIFEEAIAVFYKLNTIVVDHKSMCHDDAAVRCCDETLLQHAVLDDSSLLSSSSTCGCSDRLYDIMKTLSSGVVFPKLRSLTINATGCYSADEIRCQLYSGDQSEEEEEIQDSWKPEMDIEFTSIGVCKVVGDEVITEITLRFPTIIKVWEHYDSLDSGDHDLCPTCVPEPDGFEEVPEALWSSMQEQFHMRAVWRDHAMICESALQNGFELQFGGFAISTLDLEPDLGGLDADMCDMITRIAHKWMMM</sequence>
<comment type="caution">
    <text evidence="1">The sequence shown here is derived from an EMBL/GenBank/DDBJ whole genome shotgun (WGS) entry which is preliminary data.</text>
</comment>
<evidence type="ECO:0000313" key="1">
    <source>
        <dbReference type="EMBL" id="KAK5115507.1"/>
    </source>
</evidence>